<keyword evidence="5" id="KW-0677">Repeat</keyword>
<keyword evidence="4" id="KW-0812">Transmembrane</keyword>
<comment type="caution">
    <text evidence="17">The sequence shown here is derived from an EMBL/GenBank/DDBJ whole genome shotgun (WGS) entry which is preliminary data.</text>
</comment>
<dbReference type="AlphaFoldDB" id="A0AAV0ESN9"/>
<comment type="function">
    <text evidence="11">Involved in protein precursor import into chloroplasts. Part of the motor complex consisting of a co-chaperone (TIC40) and a chaperone (HSP93) associated with the import channel (TIC110). Causes the release of bound transit peptides from TIC110 and stimulates ATP hydrolysis by HSP93. Involved in reinsertion of proteins from the chloroplast stroma into the inner membrane.</text>
</comment>
<evidence type="ECO:0000256" key="8">
    <source>
        <dbReference type="ARBA" id="ARBA00022946"/>
    </source>
</evidence>
<evidence type="ECO:0000256" key="2">
    <source>
        <dbReference type="ARBA" id="ARBA00022528"/>
    </source>
</evidence>
<dbReference type="GO" id="GO:0009658">
    <property type="term" value="P:chloroplast organization"/>
    <property type="evidence" value="ECO:0007669"/>
    <property type="project" value="TreeGrafter"/>
</dbReference>
<evidence type="ECO:0000256" key="5">
    <source>
        <dbReference type="ARBA" id="ARBA00022737"/>
    </source>
</evidence>
<sequence>MVTPLAMAASSSCCCPQLVMGLSPNHTKPIYGLPVLPRKSTYIIGVTRPRPCFSTFAYFQTPKNTKTTLIKKHGKDCLASISSSSQQTSSVGVAPQFPASPPPSNTIGSPLFWMGVGVALSALFSWAANSLKNYAMQQAFKTMTGQMNAQNNPFSTVPFPVIPPGSSFPFPPLPLPTSGPAGSFTSSPFVSGHATSSPSSVSQFTETVGVVATDLEDPPTPDVIDETRDAEDGPQKIKIDLEDPPTPDVNDETRDAEDGPQKIAFMDVSPEETLKKSDFENYMDISVTNPSNPNRESVNGNASSSKSGTFQSSSSPGKPSPFLTVEALEKMMENPDLQKMIYPSLPDEMRNPETMKWILQNPQYRQQLEDMLANMGGHQGWDSRTINTLKNFDLNNPDVKQQFDQIGTTPEDAISKIMANPDIAMAFQKPKIQAAIMDLSQNPYNIDKYLGDQEIMHVFDRLSQLFPGMKM</sequence>
<evidence type="ECO:0000256" key="6">
    <source>
        <dbReference type="ARBA" id="ARBA00022780"/>
    </source>
</evidence>
<accession>A0AAV0ESN9</accession>
<evidence type="ECO:0000256" key="13">
    <source>
        <dbReference type="ARBA" id="ARBA00070821"/>
    </source>
</evidence>
<dbReference type="InterPro" id="IPR041243">
    <property type="entry name" value="STI1/HOP_DP"/>
</dbReference>
<feature type="compositionally biased region" description="Low complexity" evidence="15">
    <location>
        <begin position="303"/>
        <end position="315"/>
    </location>
</feature>
<keyword evidence="2" id="KW-0150">Chloroplast</keyword>
<dbReference type="Proteomes" id="UP001152523">
    <property type="component" value="Unassembled WGS sequence"/>
</dbReference>
<dbReference type="FunFam" id="1.10.260.100:FF:000008">
    <property type="entry name" value="Protein TIC 40, chloroplastic"/>
    <property type="match status" value="1"/>
</dbReference>
<dbReference type="PANTHER" id="PTHR47296">
    <property type="entry name" value="PROTEIN TIC 40, CHLOROPLASTIC"/>
    <property type="match status" value="1"/>
</dbReference>
<dbReference type="GO" id="GO:0009535">
    <property type="term" value="C:chloroplast thylakoid membrane"/>
    <property type="evidence" value="ECO:0007669"/>
    <property type="project" value="TreeGrafter"/>
</dbReference>
<feature type="compositionally biased region" description="Polar residues" evidence="15">
    <location>
        <begin position="286"/>
        <end position="302"/>
    </location>
</feature>
<keyword evidence="7" id="KW-0653">Protein transport</keyword>
<dbReference type="GO" id="GO:0045037">
    <property type="term" value="P:protein import into chloroplast stroma"/>
    <property type="evidence" value="ECO:0007669"/>
    <property type="project" value="TreeGrafter"/>
</dbReference>
<dbReference type="Gene3D" id="1.10.2020.20">
    <property type="match status" value="1"/>
</dbReference>
<dbReference type="EMBL" id="CAMAPF010000942">
    <property type="protein sequence ID" value="CAH9126282.1"/>
    <property type="molecule type" value="Genomic_DNA"/>
</dbReference>
<dbReference type="PANTHER" id="PTHR47296:SF1">
    <property type="entry name" value="PROTEIN TIC 40, CHLOROPLASTIC"/>
    <property type="match status" value="1"/>
</dbReference>
<evidence type="ECO:0000256" key="4">
    <source>
        <dbReference type="ARBA" id="ARBA00022692"/>
    </source>
</evidence>
<evidence type="ECO:0000313" key="17">
    <source>
        <dbReference type="EMBL" id="CAH9126282.1"/>
    </source>
</evidence>
<evidence type="ECO:0000256" key="9">
    <source>
        <dbReference type="ARBA" id="ARBA00022989"/>
    </source>
</evidence>
<keyword evidence="10" id="KW-0472">Membrane</keyword>
<organism evidence="17 18">
    <name type="scientific">Cuscuta epithymum</name>
    <dbReference type="NCBI Taxonomy" id="186058"/>
    <lineage>
        <taxon>Eukaryota</taxon>
        <taxon>Viridiplantae</taxon>
        <taxon>Streptophyta</taxon>
        <taxon>Embryophyta</taxon>
        <taxon>Tracheophyta</taxon>
        <taxon>Spermatophyta</taxon>
        <taxon>Magnoliopsida</taxon>
        <taxon>eudicotyledons</taxon>
        <taxon>Gunneridae</taxon>
        <taxon>Pentapetalae</taxon>
        <taxon>asterids</taxon>
        <taxon>lamiids</taxon>
        <taxon>Solanales</taxon>
        <taxon>Convolvulaceae</taxon>
        <taxon>Cuscuteae</taxon>
        <taxon>Cuscuta</taxon>
        <taxon>Cuscuta subgen. Cuscuta</taxon>
    </lineage>
</organism>
<dbReference type="Gene3D" id="1.10.260.100">
    <property type="match status" value="1"/>
</dbReference>
<evidence type="ECO:0000256" key="15">
    <source>
        <dbReference type="SAM" id="MobiDB-lite"/>
    </source>
</evidence>
<evidence type="ECO:0000256" key="1">
    <source>
        <dbReference type="ARBA" id="ARBA00022448"/>
    </source>
</evidence>
<feature type="domain" description="STI1" evidence="16">
    <location>
        <begin position="334"/>
        <end position="368"/>
    </location>
</feature>
<evidence type="ECO:0000256" key="3">
    <source>
        <dbReference type="ARBA" id="ARBA00022640"/>
    </source>
</evidence>
<dbReference type="InterPro" id="IPR006636">
    <property type="entry name" value="STI1_HS-bd"/>
</dbReference>
<keyword evidence="3" id="KW-0934">Plastid</keyword>
<evidence type="ECO:0000256" key="14">
    <source>
        <dbReference type="ARBA" id="ARBA00082202"/>
    </source>
</evidence>
<dbReference type="GO" id="GO:0009706">
    <property type="term" value="C:chloroplast inner membrane"/>
    <property type="evidence" value="ECO:0007669"/>
    <property type="project" value="UniProtKB-SubCell"/>
</dbReference>
<evidence type="ECO:0000256" key="11">
    <source>
        <dbReference type="ARBA" id="ARBA00056414"/>
    </source>
</evidence>
<evidence type="ECO:0000256" key="7">
    <source>
        <dbReference type="ARBA" id="ARBA00022927"/>
    </source>
</evidence>
<keyword evidence="1" id="KW-0813">Transport</keyword>
<name>A0AAV0ESN9_9ASTE</name>
<protein>
    <recommendedName>
        <fullName evidence="13">Protein TIC 40, chloroplastic</fullName>
    </recommendedName>
    <alternativeName>
        <fullName evidence="14">Translocon at the inner envelope membrane of chloroplasts 40</fullName>
    </alternativeName>
</protein>
<comment type="subcellular location">
    <subcellularLocation>
        <location evidence="12">Plastid</location>
        <location evidence="12">Chloroplast inner membrane</location>
        <topology evidence="12">Single-pass membrane protein</topology>
    </subcellularLocation>
</comment>
<reference evidence="17" key="1">
    <citation type="submission" date="2022-07" db="EMBL/GenBank/DDBJ databases">
        <authorList>
            <person name="Macas J."/>
            <person name="Novak P."/>
            <person name="Neumann P."/>
        </authorList>
    </citation>
    <scope>NUCLEOTIDE SEQUENCE</scope>
</reference>
<evidence type="ECO:0000256" key="10">
    <source>
        <dbReference type="ARBA" id="ARBA00023136"/>
    </source>
</evidence>
<feature type="domain" description="STI1" evidence="16">
    <location>
        <begin position="420"/>
        <end position="459"/>
    </location>
</feature>
<evidence type="ECO:0000259" key="16">
    <source>
        <dbReference type="SMART" id="SM00727"/>
    </source>
</evidence>
<evidence type="ECO:0000256" key="12">
    <source>
        <dbReference type="ARBA" id="ARBA00060470"/>
    </source>
</evidence>
<feature type="region of interest" description="Disordered" evidence="15">
    <location>
        <begin position="213"/>
        <end position="322"/>
    </location>
</feature>
<evidence type="ECO:0000313" key="18">
    <source>
        <dbReference type="Proteomes" id="UP001152523"/>
    </source>
</evidence>
<dbReference type="SMART" id="SM00727">
    <property type="entry name" value="STI1"/>
    <property type="match status" value="2"/>
</dbReference>
<feature type="compositionally biased region" description="Basic and acidic residues" evidence="15">
    <location>
        <begin position="225"/>
        <end position="241"/>
    </location>
</feature>
<dbReference type="Pfam" id="PF17830">
    <property type="entry name" value="STI1-HOP_DP"/>
    <property type="match status" value="1"/>
</dbReference>
<keyword evidence="6" id="KW-1001">Plastid inner membrane</keyword>
<gene>
    <name evidence="17" type="ORF">CEPIT_LOCUS27412</name>
</gene>
<keyword evidence="9" id="KW-1133">Transmembrane helix</keyword>
<keyword evidence="18" id="KW-1185">Reference proteome</keyword>
<dbReference type="InterPro" id="IPR038108">
    <property type="entry name" value="RPN13_DEUBAD_sf"/>
</dbReference>
<proteinExistence type="predicted"/>
<keyword evidence="8" id="KW-0809">Transit peptide</keyword>
<feature type="compositionally biased region" description="Basic and acidic residues" evidence="15">
    <location>
        <begin position="251"/>
        <end position="260"/>
    </location>
</feature>